<proteinExistence type="predicted"/>
<dbReference type="InterPro" id="IPR054539">
    <property type="entry name" value="Beta-prop_PDH"/>
</dbReference>
<feature type="domain" description="Pyrroloquinoline quinone-dependent pyranose dehydrogenase beta-propeller" evidence="2">
    <location>
        <begin position="337"/>
        <end position="447"/>
    </location>
</feature>
<keyword evidence="1" id="KW-1133">Transmembrane helix</keyword>
<dbReference type="InterPro" id="IPR011042">
    <property type="entry name" value="6-blade_b-propeller_TolB-like"/>
</dbReference>
<protein>
    <submittedName>
        <fullName evidence="3">Glucose/sorbosone dehydrogenase-like protein</fullName>
    </submittedName>
</protein>
<dbReference type="InterPro" id="IPR011041">
    <property type="entry name" value="Quinoprot_gluc/sorb_DH_b-prop"/>
</dbReference>
<organism evidence="3 4">
    <name type="scientific">Syntrophotalea carbinolica (strain DSM 2380 / NBRC 103641 / GraBd1)</name>
    <name type="common">Pelobacter carbinolicus</name>
    <dbReference type="NCBI Taxonomy" id="338963"/>
    <lineage>
        <taxon>Bacteria</taxon>
        <taxon>Pseudomonadati</taxon>
        <taxon>Thermodesulfobacteriota</taxon>
        <taxon>Desulfuromonadia</taxon>
        <taxon>Desulfuromonadales</taxon>
        <taxon>Syntrophotaleaceae</taxon>
        <taxon>Syntrophotalea</taxon>
    </lineage>
</organism>
<dbReference type="eggNOG" id="COG2133">
    <property type="taxonomic scope" value="Bacteria"/>
</dbReference>
<reference evidence="3 4" key="2">
    <citation type="journal article" date="2012" name="BMC Genomics">
        <title>The genome of Pelobacter carbinolicus reveals surprising metabolic capabilities and physiological features.</title>
        <authorList>
            <person name="Aklujkar M."/>
            <person name="Haveman S.A."/>
            <person name="Didonato R.Jr."/>
            <person name="Chertkov O."/>
            <person name="Han C.S."/>
            <person name="Land M.L."/>
            <person name="Brown P."/>
            <person name="Lovley D.R."/>
        </authorList>
    </citation>
    <scope>NUCLEOTIDE SEQUENCE [LARGE SCALE GENOMIC DNA]</scope>
    <source>
        <strain evidence="4">DSM 2380 / NBRC 103641 / GraBd1</strain>
    </source>
</reference>
<evidence type="ECO:0000259" key="2">
    <source>
        <dbReference type="Pfam" id="PF22807"/>
    </source>
</evidence>
<dbReference type="RefSeq" id="WP_011340324.1">
    <property type="nucleotide sequence ID" value="NC_007498.2"/>
</dbReference>
<dbReference type="Gene3D" id="2.120.10.30">
    <property type="entry name" value="TolB, C-terminal domain"/>
    <property type="match status" value="1"/>
</dbReference>
<dbReference type="PANTHER" id="PTHR33546:SF1">
    <property type="entry name" value="LARGE, MULTIFUNCTIONAL SECRETED PROTEIN"/>
    <property type="match status" value="1"/>
</dbReference>
<feature type="transmembrane region" description="Helical" evidence="1">
    <location>
        <begin position="57"/>
        <end position="76"/>
    </location>
</feature>
<evidence type="ECO:0000313" key="3">
    <source>
        <dbReference type="EMBL" id="ABA87883.2"/>
    </source>
</evidence>
<evidence type="ECO:0000256" key="1">
    <source>
        <dbReference type="SAM" id="Phobius"/>
    </source>
</evidence>
<dbReference type="Proteomes" id="UP000002534">
    <property type="component" value="Chromosome"/>
</dbReference>
<dbReference type="SUPFAM" id="SSF50952">
    <property type="entry name" value="Soluble quinoprotein glucose dehydrogenase"/>
    <property type="match status" value="1"/>
</dbReference>
<sequence length="460" mass="49745">MSRILLAIMGFAALFAGCLLARALYLIPDLPLWYCLLPLILTILAFGAMVNLVHLRWAMIQLTTAFFATLALTFVVPRIGTLPAKTGNDGLVTVPLHIPPAWSGTIKPESPILQTVPGFEISVFASGLTGPRMLAFSPAGDLYVSLPRAGRIMVLPDENHDGVADRHMTFADDLDLPHGLAFAGQDLIAAENGRLIRLPDGNTDLRADRIEVLSNDLPVGGGHWTRSVAIGPTGDYFVAAGSSCNACMEKDPRRAAILRIPAGGGQAKIHARGLRNSVGLAFHPATGELWASNNGRDRLGDDLPPEEINRIVPGGDYGWPFCYGRRIPDPDYGSVSRCRQTLPPEVEMQAHSAPLGITFGHKLAFPKAYRDMLYVAFHGSWNRSIPTGYKLVGIPVENGRPTGPPQDIVRGWLQGRRAWGRPVSPAVGPDGALYLSDDRAGLIYRITAMEEATKITEKSN</sequence>
<dbReference type="AlphaFoldDB" id="Q3A6X4"/>
<dbReference type="KEGG" id="pca:Pcar_0624"/>
<feature type="transmembrane region" description="Helical" evidence="1">
    <location>
        <begin position="31"/>
        <end position="50"/>
    </location>
</feature>
<dbReference type="PROSITE" id="PS51257">
    <property type="entry name" value="PROKAR_LIPOPROTEIN"/>
    <property type="match status" value="1"/>
</dbReference>
<dbReference type="EMBL" id="CP000142">
    <property type="protein sequence ID" value="ABA87883.2"/>
    <property type="molecule type" value="Genomic_DNA"/>
</dbReference>
<keyword evidence="1" id="KW-0472">Membrane</keyword>
<dbReference type="Pfam" id="PF22807">
    <property type="entry name" value="TrAA12"/>
    <property type="match status" value="2"/>
</dbReference>
<keyword evidence="1" id="KW-0812">Transmembrane</keyword>
<name>Q3A6X4_SYNC1</name>
<dbReference type="HOGENOM" id="CLU_024435_3_1_7"/>
<keyword evidence="4" id="KW-1185">Reference proteome</keyword>
<reference evidence="4" key="1">
    <citation type="submission" date="2005-10" db="EMBL/GenBank/DDBJ databases">
        <title>Complete sequence of Pelobacter carbinolicus DSM 2380.</title>
        <authorList>
            <person name="Copeland A."/>
            <person name="Lucas S."/>
            <person name="Lapidus A."/>
            <person name="Barry K."/>
            <person name="Detter J.C."/>
            <person name="Glavina T."/>
            <person name="Hammon N."/>
            <person name="Israni S."/>
            <person name="Pitluck S."/>
            <person name="Chertkov O."/>
            <person name="Schmutz J."/>
            <person name="Larimer F."/>
            <person name="Land M."/>
            <person name="Kyrpides N."/>
            <person name="Ivanova N."/>
            <person name="Richardson P."/>
        </authorList>
    </citation>
    <scope>NUCLEOTIDE SEQUENCE [LARGE SCALE GENOMIC DNA]</scope>
    <source>
        <strain evidence="4">DSM 2380 / NBRC 103641 / GraBd1</strain>
    </source>
</reference>
<dbReference type="PANTHER" id="PTHR33546">
    <property type="entry name" value="LARGE, MULTIFUNCTIONAL SECRETED PROTEIN-RELATED"/>
    <property type="match status" value="1"/>
</dbReference>
<feature type="domain" description="Pyrroloquinoline quinone-dependent pyranose dehydrogenase beta-propeller" evidence="2">
    <location>
        <begin position="114"/>
        <end position="301"/>
    </location>
</feature>
<evidence type="ECO:0000313" key="4">
    <source>
        <dbReference type="Proteomes" id="UP000002534"/>
    </source>
</evidence>
<dbReference type="OrthoDB" id="9770043at2"/>
<accession>Q3A6X4</accession>
<gene>
    <name evidence="3" type="ordered locus">Pcar_0624</name>
</gene>